<protein>
    <submittedName>
        <fullName evidence="1">Uncharacterized protein</fullName>
    </submittedName>
</protein>
<name>A0A0V1MEG0_9BILA</name>
<reference evidence="1 2" key="1">
    <citation type="submission" date="2015-01" db="EMBL/GenBank/DDBJ databases">
        <title>Evolution of Trichinella species and genotypes.</title>
        <authorList>
            <person name="Korhonen P.K."/>
            <person name="Edoardo P."/>
            <person name="Giuseppe L.R."/>
            <person name="Gasser R.B."/>
        </authorList>
    </citation>
    <scope>NUCLEOTIDE SEQUENCE [LARGE SCALE GENOMIC DNA]</scope>
    <source>
        <strain evidence="1">ISS1980</strain>
    </source>
</reference>
<accession>A0A0V1MEG0</accession>
<dbReference type="Proteomes" id="UP000054843">
    <property type="component" value="Unassembled WGS sequence"/>
</dbReference>
<proteinExistence type="predicted"/>
<evidence type="ECO:0000313" key="1">
    <source>
        <dbReference type="EMBL" id="KRZ69955.1"/>
    </source>
</evidence>
<comment type="caution">
    <text evidence="1">The sequence shown here is derived from an EMBL/GenBank/DDBJ whole genome shotgun (WGS) entry which is preliminary data.</text>
</comment>
<evidence type="ECO:0000313" key="2">
    <source>
        <dbReference type="Proteomes" id="UP000054843"/>
    </source>
</evidence>
<sequence>MQKILFNCDDLLDQSCNASVVLSKDVNVKLSSGKYAVKLLVPNLPPPPVELRSVRVPVKLGKACIRFLSPFSRTGQCFGLSIQKSIIALHMHYQSRSLKSCFVGDRKIAANSCSTKSAL</sequence>
<organism evidence="1 2">
    <name type="scientific">Trichinella papuae</name>
    <dbReference type="NCBI Taxonomy" id="268474"/>
    <lineage>
        <taxon>Eukaryota</taxon>
        <taxon>Metazoa</taxon>
        <taxon>Ecdysozoa</taxon>
        <taxon>Nematoda</taxon>
        <taxon>Enoplea</taxon>
        <taxon>Dorylaimia</taxon>
        <taxon>Trichinellida</taxon>
        <taxon>Trichinellidae</taxon>
        <taxon>Trichinella</taxon>
    </lineage>
</organism>
<dbReference type="EMBL" id="JYDO01000124">
    <property type="protein sequence ID" value="KRZ69955.1"/>
    <property type="molecule type" value="Genomic_DNA"/>
</dbReference>
<gene>
    <name evidence="1" type="ORF">T10_9554</name>
</gene>
<dbReference type="AlphaFoldDB" id="A0A0V1MEG0"/>
<keyword evidence="2" id="KW-1185">Reference proteome</keyword>